<keyword evidence="5 7" id="KW-0694">RNA-binding</keyword>
<dbReference type="InterPro" id="IPR036063">
    <property type="entry name" value="Smr_dom_sf"/>
</dbReference>
<dbReference type="Gene3D" id="3.40.50.300">
    <property type="entry name" value="P-loop containing nucleotide triphosphate hydrolases"/>
    <property type="match status" value="1"/>
</dbReference>
<comment type="function">
    <text evidence="7">Acts as a ribosome collision sensor, splitting the ribosome into its 2 subunits. Detects stalled/collided 70S ribosomes which it binds and splits by an ATP-hydrolysis driven conformational change. Acts upstream of the ribosome quality control system (RQC), a ribosome-associated complex that mediates the extraction of incompletely synthesized nascent chains from stalled ribosomes and their subsequent degradation. Probably generates substrates for RQC.</text>
</comment>
<comment type="function">
    <text evidence="7">Endonuclease that is involved in the suppression of homologous recombination and thus may have a key role in the control of bacterial genetic diversity.</text>
</comment>
<keyword evidence="7" id="KW-0540">Nuclease</keyword>
<feature type="binding site" evidence="7">
    <location>
        <begin position="336"/>
        <end position="343"/>
    </location>
    <ligand>
        <name>ATP</name>
        <dbReference type="ChEBI" id="CHEBI:30616"/>
    </ligand>
</feature>
<evidence type="ECO:0000256" key="6">
    <source>
        <dbReference type="ARBA" id="ARBA00023125"/>
    </source>
</evidence>
<dbReference type="InterPro" id="IPR045076">
    <property type="entry name" value="MutS"/>
</dbReference>
<dbReference type="GO" id="GO:0004519">
    <property type="term" value="F:endonuclease activity"/>
    <property type="evidence" value="ECO:0007669"/>
    <property type="project" value="UniProtKB-KW"/>
</dbReference>
<dbReference type="SUPFAM" id="SSF48334">
    <property type="entry name" value="DNA repair protein MutS, domain III"/>
    <property type="match status" value="1"/>
</dbReference>
<keyword evidence="6 7" id="KW-0238">DNA-binding</keyword>
<keyword evidence="3 7" id="KW-0378">Hydrolase</keyword>
<dbReference type="EC" id="3.6.4.-" evidence="7"/>
<dbReference type="EC" id="3.1.-.-" evidence="7"/>
<organism evidence="10 11">
    <name type="scientific">Camelliibacillus cellulosilyticus</name>
    <dbReference type="NCBI Taxonomy" id="2174486"/>
    <lineage>
        <taxon>Bacteria</taxon>
        <taxon>Bacillati</taxon>
        <taxon>Bacillota</taxon>
        <taxon>Bacilli</taxon>
        <taxon>Bacillales</taxon>
        <taxon>Sporolactobacillaceae</taxon>
        <taxon>Camelliibacillus</taxon>
    </lineage>
</organism>
<evidence type="ECO:0000256" key="1">
    <source>
        <dbReference type="ARBA" id="ARBA00022730"/>
    </source>
</evidence>
<keyword evidence="11" id="KW-1185">Reference proteome</keyword>
<dbReference type="EMBL" id="JBHSFW010000001">
    <property type="protein sequence ID" value="MFC4618196.1"/>
    <property type="molecule type" value="Genomic_DNA"/>
</dbReference>
<feature type="coiled-coil region" evidence="8">
    <location>
        <begin position="520"/>
        <end position="601"/>
    </location>
</feature>
<dbReference type="SMART" id="SM00534">
    <property type="entry name" value="MUTSac"/>
    <property type="match status" value="1"/>
</dbReference>
<dbReference type="SUPFAM" id="SSF160443">
    <property type="entry name" value="SMR domain-like"/>
    <property type="match status" value="1"/>
</dbReference>
<dbReference type="PIRSF" id="PIRSF005814">
    <property type="entry name" value="MutS_YshD"/>
    <property type="match status" value="1"/>
</dbReference>
<evidence type="ECO:0000313" key="11">
    <source>
        <dbReference type="Proteomes" id="UP001596022"/>
    </source>
</evidence>
<dbReference type="Proteomes" id="UP001596022">
    <property type="component" value="Unassembled WGS sequence"/>
</dbReference>
<dbReference type="Gene3D" id="3.30.1370.110">
    <property type="match status" value="1"/>
</dbReference>
<evidence type="ECO:0000256" key="4">
    <source>
        <dbReference type="ARBA" id="ARBA00022840"/>
    </source>
</evidence>
<evidence type="ECO:0000256" key="2">
    <source>
        <dbReference type="ARBA" id="ARBA00022741"/>
    </source>
</evidence>
<evidence type="ECO:0000256" key="3">
    <source>
        <dbReference type="ARBA" id="ARBA00022801"/>
    </source>
</evidence>
<name>A0ABV9GMR7_9BACL</name>
<comment type="caution">
    <text evidence="10">The sequence shown here is derived from an EMBL/GenBank/DDBJ whole genome shotgun (WGS) entry which is preliminary data.</text>
</comment>
<comment type="subunit">
    <text evidence="7">Homodimer. Binds to stalled ribosomes, contacting rRNA.</text>
</comment>
<dbReference type="InterPro" id="IPR027417">
    <property type="entry name" value="P-loop_NTPase"/>
</dbReference>
<dbReference type="InterPro" id="IPR036187">
    <property type="entry name" value="DNA_mismatch_repair_MutS_sf"/>
</dbReference>
<dbReference type="RefSeq" id="WP_376845196.1">
    <property type="nucleotide sequence ID" value="NZ_JBHSFW010000001.1"/>
</dbReference>
<evidence type="ECO:0000256" key="8">
    <source>
        <dbReference type="SAM" id="Coils"/>
    </source>
</evidence>
<comment type="similarity">
    <text evidence="7">Belongs to the DNA mismatch repair MutS family. MutS2 subfamily.</text>
</comment>
<accession>A0ABV9GMR7</accession>
<keyword evidence="1 7" id="KW-0699">rRNA-binding</keyword>
<dbReference type="PANTHER" id="PTHR48466:SF2">
    <property type="entry name" value="OS10G0509000 PROTEIN"/>
    <property type="match status" value="1"/>
</dbReference>
<dbReference type="InterPro" id="IPR002625">
    <property type="entry name" value="Smr_dom"/>
</dbReference>
<dbReference type="Pfam" id="PF01713">
    <property type="entry name" value="Smr"/>
    <property type="match status" value="1"/>
</dbReference>
<dbReference type="SUPFAM" id="SSF52540">
    <property type="entry name" value="P-loop containing nucleoside triphosphate hydrolases"/>
    <property type="match status" value="1"/>
</dbReference>
<dbReference type="SMART" id="SM00463">
    <property type="entry name" value="SMR"/>
    <property type="match status" value="1"/>
</dbReference>
<keyword evidence="2 7" id="KW-0547">Nucleotide-binding</keyword>
<dbReference type="Pfam" id="PF20297">
    <property type="entry name" value="MSSS"/>
    <property type="match status" value="1"/>
</dbReference>
<keyword evidence="8" id="KW-0175">Coiled coil</keyword>
<dbReference type="PROSITE" id="PS50828">
    <property type="entry name" value="SMR"/>
    <property type="match status" value="1"/>
</dbReference>
<dbReference type="HAMAP" id="MF_00092">
    <property type="entry name" value="MutS2"/>
    <property type="match status" value="1"/>
</dbReference>
<dbReference type="CDD" id="cd03280">
    <property type="entry name" value="ABC_MutS2"/>
    <property type="match status" value="1"/>
</dbReference>
<evidence type="ECO:0000256" key="5">
    <source>
        <dbReference type="ARBA" id="ARBA00022884"/>
    </source>
</evidence>
<gene>
    <name evidence="7" type="primary">mutS2</name>
    <name evidence="7" type="synonym">rqcU</name>
    <name evidence="10" type="ORF">ACFO4N_05575</name>
</gene>
<dbReference type="InterPro" id="IPR000432">
    <property type="entry name" value="DNA_mismatch_repair_MutS_C"/>
</dbReference>
<sequence>MFKRALTLLEYDKIKKRLETFADSSLGREWIERLTPLGSLAEVEQIINETDESVDVLRVRGHLPFGGITDIRPELKRAVIGSVLGANELIAIADVVRASRTIKRFINETKEDHDLELAILSGIADGINPPVALEKMITQAIDDDGRVRDDASDKLRAVRTQIRTFESRIKEKLESIVRSPNHQKMLSESLVTIRNDRYVVPVKQEYRHAFSGLVHDQSASGATLFIEPQAIVDINNRLNEAKAQEKREIHRILTALTTETSAFADGLIADIERLGHIDFMFAKAKFARSIKAVKPGLRDDGTVKLKKARHPLIPEDDVVPIDVALGEGTDAIIITGPNTGGKTVTLKTIGLVTVMAQSGLHIPADEGSIVNVFERVFADIGDEQSIEQSLSTFSSHMTNIVSILERVNEKSLVLFDELGAGTDPQEGAALSIAILNEVFGRGASVVATTHYSELKAYAYEKDGVVNASVEFDVETLRPTYKLLMGIPGRSNAFEISRRLGLQDHVVQEAKALIGADTAKIDQMIASLEQSRKSAEAAEQEAKRYREASARLKDELDREKQILNKKKDDIIQAAERKAQEAVDKARREADAIIKELREKRQHHSQIKEHELIDAKKRLDEALGALSNETQGRDVSYKKTKTTHFEPGQAVKATRFGQNGHIIEKISDDEYLVQVGIMKMNLKAEELKPVKAEREVNPVVNVRTANTSVKTELDLRGERFEDAMAKLDHYLDAALLAGYARVSIIHGKGTGALRKGVGERLKRHPRVKSARLGGQGEGDSGVTIVELK</sequence>
<dbReference type="InterPro" id="IPR005747">
    <property type="entry name" value="MutS2"/>
</dbReference>
<keyword evidence="7 10" id="KW-0255">Endonuclease</keyword>
<evidence type="ECO:0000313" key="10">
    <source>
        <dbReference type="EMBL" id="MFC4618196.1"/>
    </source>
</evidence>
<dbReference type="SMART" id="SM00533">
    <property type="entry name" value="MUTSd"/>
    <property type="match status" value="1"/>
</dbReference>
<dbReference type="NCBIfam" id="TIGR01069">
    <property type="entry name" value="mutS2"/>
    <property type="match status" value="1"/>
</dbReference>
<dbReference type="InterPro" id="IPR046893">
    <property type="entry name" value="MSSS"/>
</dbReference>
<evidence type="ECO:0000259" key="9">
    <source>
        <dbReference type="PROSITE" id="PS50828"/>
    </source>
</evidence>
<reference evidence="11" key="1">
    <citation type="journal article" date="2019" name="Int. J. Syst. Evol. Microbiol.">
        <title>The Global Catalogue of Microorganisms (GCM) 10K type strain sequencing project: providing services to taxonomists for standard genome sequencing and annotation.</title>
        <authorList>
            <consortium name="The Broad Institute Genomics Platform"/>
            <consortium name="The Broad Institute Genome Sequencing Center for Infectious Disease"/>
            <person name="Wu L."/>
            <person name="Ma J."/>
        </authorList>
    </citation>
    <scope>NUCLEOTIDE SEQUENCE [LARGE SCALE GENOMIC DNA]</scope>
    <source>
        <strain evidence="11">CGMCC 1.16306</strain>
    </source>
</reference>
<feature type="domain" description="Smr" evidence="9">
    <location>
        <begin position="711"/>
        <end position="786"/>
    </location>
</feature>
<dbReference type="PANTHER" id="PTHR48466">
    <property type="entry name" value="OS10G0509000 PROTEIN-RELATED"/>
    <property type="match status" value="1"/>
</dbReference>
<proteinExistence type="inferred from homology"/>
<dbReference type="PROSITE" id="PS00486">
    <property type="entry name" value="DNA_MISMATCH_REPAIR_2"/>
    <property type="match status" value="1"/>
</dbReference>
<protein>
    <recommendedName>
        <fullName evidence="7">Endonuclease MutS2</fullName>
        <ecNumber evidence="7">3.1.-.-</ecNumber>
    </recommendedName>
    <alternativeName>
        <fullName evidence="7">Ribosome-associated protein quality control-upstream factor</fullName>
        <shortName evidence="7">RQC-upstream factor</shortName>
        <shortName evidence="7">RqcU</shortName>
        <ecNumber evidence="7">3.6.4.-</ecNumber>
    </alternativeName>
</protein>
<dbReference type="Pfam" id="PF00488">
    <property type="entry name" value="MutS_V"/>
    <property type="match status" value="1"/>
</dbReference>
<dbReference type="InterPro" id="IPR007696">
    <property type="entry name" value="DNA_mismatch_repair_MutS_core"/>
</dbReference>
<keyword evidence="4 7" id="KW-0067">ATP-binding</keyword>
<evidence type="ECO:0000256" key="7">
    <source>
        <dbReference type="HAMAP-Rule" id="MF_00092"/>
    </source>
</evidence>